<evidence type="ECO:0000259" key="4">
    <source>
        <dbReference type="PROSITE" id="PS50949"/>
    </source>
</evidence>
<dbReference type="InterPro" id="IPR011711">
    <property type="entry name" value="GntR_C"/>
</dbReference>
<keyword evidence="2" id="KW-0238">DNA-binding</keyword>
<protein>
    <submittedName>
        <fullName evidence="5">GntR family transcriptional regulator</fullName>
    </submittedName>
</protein>
<gene>
    <name evidence="5" type="ORF">GCM10007063_21000</name>
</gene>
<dbReference type="InterPro" id="IPR008920">
    <property type="entry name" value="TF_FadR/GntR_C"/>
</dbReference>
<organism evidence="5 6">
    <name type="scientific">Lentibacillus kapialis</name>
    <dbReference type="NCBI Taxonomy" id="340214"/>
    <lineage>
        <taxon>Bacteria</taxon>
        <taxon>Bacillati</taxon>
        <taxon>Bacillota</taxon>
        <taxon>Bacilli</taxon>
        <taxon>Bacillales</taxon>
        <taxon>Bacillaceae</taxon>
        <taxon>Lentibacillus</taxon>
    </lineage>
</organism>
<dbReference type="PANTHER" id="PTHR43537">
    <property type="entry name" value="TRANSCRIPTIONAL REGULATOR, GNTR FAMILY"/>
    <property type="match status" value="1"/>
</dbReference>
<dbReference type="SMART" id="SM00895">
    <property type="entry name" value="FCD"/>
    <property type="match status" value="1"/>
</dbReference>
<keyword evidence="1" id="KW-0805">Transcription regulation</keyword>
<dbReference type="CDD" id="cd07377">
    <property type="entry name" value="WHTH_GntR"/>
    <property type="match status" value="1"/>
</dbReference>
<dbReference type="RefSeq" id="WP_229671748.1">
    <property type="nucleotide sequence ID" value="NZ_BMNQ01000029.1"/>
</dbReference>
<proteinExistence type="predicted"/>
<evidence type="ECO:0000313" key="6">
    <source>
        <dbReference type="Proteomes" id="UP000658382"/>
    </source>
</evidence>
<dbReference type="GO" id="GO:0003700">
    <property type="term" value="F:DNA-binding transcription factor activity"/>
    <property type="evidence" value="ECO:0007669"/>
    <property type="project" value="InterPro"/>
</dbReference>
<name>A0A917UZ55_9BACI</name>
<keyword evidence="3" id="KW-0804">Transcription</keyword>
<dbReference type="InterPro" id="IPR000524">
    <property type="entry name" value="Tscrpt_reg_HTH_GntR"/>
</dbReference>
<dbReference type="PANTHER" id="PTHR43537:SF5">
    <property type="entry name" value="UXU OPERON TRANSCRIPTIONAL REGULATOR"/>
    <property type="match status" value="1"/>
</dbReference>
<reference evidence="5" key="2">
    <citation type="submission" date="2020-09" db="EMBL/GenBank/DDBJ databases">
        <authorList>
            <person name="Sun Q."/>
            <person name="Ohkuma M."/>
        </authorList>
    </citation>
    <scope>NUCLEOTIDE SEQUENCE</scope>
    <source>
        <strain evidence="5">JCM 12580</strain>
    </source>
</reference>
<evidence type="ECO:0000313" key="5">
    <source>
        <dbReference type="EMBL" id="GGJ98480.1"/>
    </source>
</evidence>
<accession>A0A917UZ55</accession>
<dbReference type="EMBL" id="BMNQ01000029">
    <property type="protein sequence ID" value="GGJ98480.1"/>
    <property type="molecule type" value="Genomic_DNA"/>
</dbReference>
<comment type="caution">
    <text evidence="5">The sequence shown here is derived from an EMBL/GenBank/DDBJ whole genome shotgun (WGS) entry which is preliminary data.</text>
</comment>
<evidence type="ECO:0000256" key="2">
    <source>
        <dbReference type="ARBA" id="ARBA00023125"/>
    </source>
</evidence>
<dbReference type="SUPFAM" id="SSF48008">
    <property type="entry name" value="GntR ligand-binding domain-like"/>
    <property type="match status" value="1"/>
</dbReference>
<dbReference type="InterPro" id="IPR036388">
    <property type="entry name" value="WH-like_DNA-bd_sf"/>
</dbReference>
<evidence type="ECO:0000256" key="3">
    <source>
        <dbReference type="ARBA" id="ARBA00023163"/>
    </source>
</evidence>
<dbReference type="Pfam" id="PF07729">
    <property type="entry name" value="FCD"/>
    <property type="match status" value="1"/>
</dbReference>
<dbReference type="Gene3D" id="1.20.120.530">
    <property type="entry name" value="GntR ligand-binding domain-like"/>
    <property type="match status" value="1"/>
</dbReference>
<dbReference type="Pfam" id="PF00392">
    <property type="entry name" value="GntR"/>
    <property type="match status" value="1"/>
</dbReference>
<evidence type="ECO:0000256" key="1">
    <source>
        <dbReference type="ARBA" id="ARBA00023015"/>
    </source>
</evidence>
<dbReference type="Proteomes" id="UP000658382">
    <property type="component" value="Unassembled WGS sequence"/>
</dbReference>
<feature type="domain" description="HTH gntR-type" evidence="4">
    <location>
        <begin position="7"/>
        <end position="74"/>
    </location>
</feature>
<dbReference type="SMART" id="SM00345">
    <property type="entry name" value="HTH_GNTR"/>
    <property type="match status" value="1"/>
</dbReference>
<dbReference type="Gene3D" id="1.10.10.10">
    <property type="entry name" value="Winged helix-like DNA-binding domain superfamily/Winged helix DNA-binding domain"/>
    <property type="match status" value="1"/>
</dbReference>
<dbReference type="SUPFAM" id="SSF46785">
    <property type="entry name" value="Winged helix' DNA-binding domain"/>
    <property type="match status" value="1"/>
</dbReference>
<reference evidence="5" key="1">
    <citation type="journal article" date="2014" name="Int. J. Syst. Evol. Microbiol.">
        <title>Complete genome sequence of Corynebacterium casei LMG S-19264T (=DSM 44701T), isolated from a smear-ripened cheese.</title>
        <authorList>
            <consortium name="US DOE Joint Genome Institute (JGI-PGF)"/>
            <person name="Walter F."/>
            <person name="Albersmeier A."/>
            <person name="Kalinowski J."/>
            <person name="Ruckert C."/>
        </authorList>
    </citation>
    <scope>NUCLEOTIDE SEQUENCE</scope>
    <source>
        <strain evidence="5">JCM 12580</strain>
    </source>
</reference>
<dbReference type="InterPro" id="IPR036390">
    <property type="entry name" value="WH_DNA-bd_sf"/>
</dbReference>
<dbReference type="GO" id="GO:0003677">
    <property type="term" value="F:DNA binding"/>
    <property type="evidence" value="ECO:0007669"/>
    <property type="project" value="UniProtKB-KW"/>
</dbReference>
<dbReference type="AlphaFoldDB" id="A0A917UZ55"/>
<keyword evidence="6" id="KW-1185">Reference proteome</keyword>
<sequence length="222" mass="25263">MVSITTSSVTTQVTDAIRDAIIKGKYKPGEKLSEALLSEYYEVSRTPIREAFKRLSIEGLVEVKPRVGTRVTKPTEKELTELFAVKEVLEGLAAKLLAEKENNTGIEQLEHSIKRMEDALESSDYNIFVEANDNFHKFIRAESENSKLNFFLNSLLNQISYNRYVHLSIEQPNRLEESIMEHKRVLAAIKSSNPAEAEKYMREHVKASGQVLKKGVAKELYE</sequence>
<dbReference type="PROSITE" id="PS50949">
    <property type="entry name" value="HTH_GNTR"/>
    <property type="match status" value="1"/>
</dbReference>